<dbReference type="Gene3D" id="1.10.287.1060">
    <property type="entry name" value="ESAT-6-like"/>
    <property type="match status" value="1"/>
</dbReference>
<accession>A0A176QE89</accession>
<dbReference type="InterPro" id="IPR029058">
    <property type="entry name" value="AB_hydrolase_fold"/>
</dbReference>
<dbReference type="Proteomes" id="UP000076976">
    <property type="component" value="Unassembled WGS sequence"/>
</dbReference>
<evidence type="ECO:0000256" key="1">
    <source>
        <dbReference type="SAM" id="MobiDB-lite"/>
    </source>
</evidence>
<evidence type="ECO:0008006" key="4">
    <source>
        <dbReference type="Google" id="ProtNLM"/>
    </source>
</evidence>
<dbReference type="SUPFAM" id="SSF53474">
    <property type="entry name" value="alpha/beta-Hydrolases"/>
    <property type="match status" value="1"/>
</dbReference>
<organism evidence="2 3">
    <name type="scientific">Janibacter melonis</name>
    <dbReference type="NCBI Taxonomy" id="262209"/>
    <lineage>
        <taxon>Bacteria</taxon>
        <taxon>Bacillati</taxon>
        <taxon>Actinomycetota</taxon>
        <taxon>Actinomycetes</taxon>
        <taxon>Micrococcales</taxon>
        <taxon>Intrasporangiaceae</taxon>
        <taxon>Janibacter</taxon>
    </lineage>
</organism>
<reference evidence="2 3" key="1">
    <citation type="submission" date="2016-01" db="EMBL/GenBank/DDBJ databases">
        <title>Janibacter melonis strain CD11_4 genome sequencing and assembly.</title>
        <authorList>
            <person name="Nair G.R."/>
            <person name="Kaur G."/>
            <person name="Chander A.M."/>
            <person name="Mayilraj S."/>
        </authorList>
    </citation>
    <scope>NUCLEOTIDE SEQUENCE [LARGE SCALE GENOMIC DNA]</scope>
    <source>
        <strain evidence="2 3">CD11-4</strain>
    </source>
</reference>
<dbReference type="RefSeq" id="WP_068273944.1">
    <property type="nucleotide sequence ID" value="NZ_LQZG01000002.1"/>
</dbReference>
<dbReference type="EMBL" id="LQZG01000002">
    <property type="protein sequence ID" value="OAB88006.1"/>
    <property type="molecule type" value="Genomic_DNA"/>
</dbReference>
<evidence type="ECO:0000313" key="3">
    <source>
        <dbReference type="Proteomes" id="UP000076976"/>
    </source>
</evidence>
<comment type="caution">
    <text evidence="2">The sequence shown here is derived from an EMBL/GenBank/DDBJ whole genome shotgun (WGS) entry which is preliminary data.</text>
</comment>
<dbReference type="AlphaFoldDB" id="A0A176QE89"/>
<proteinExistence type="predicted"/>
<keyword evidence="3" id="KW-1185">Reference proteome</keyword>
<name>A0A176QE89_9MICO</name>
<dbReference type="STRING" id="262209.AWH69_08340"/>
<evidence type="ECO:0000313" key="2">
    <source>
        <dbReference type="EMBL" id="OAB88006.1"/>
    </source>
</evidence>
<gene>
    <name evidence="2" type="ORF">AWH69_08340</name>
</gene>
<sequence>MSVTEGLDPALVREVAAHLADQAGRADDVSTSGTAMLRVLDGCWAGGDVEDFARGWQQAAPSISAAARALRSAADDLERQVADQEGASGGRAPSVPVAHESPDRPWWQDAWEGAGDLADDLLGAGEEVLDTVADGAGWLGDRAEEGLDWLGDRGEDTGRWLGDRASHLVVGLSRYGESVAHTFVRLAEAADHHLDLFTDVFTQGRWPRLSEVVASTLLLGGSVANLAGALLTGQDLDLLDDGTGTVTGSTALSTSGSVDGHPALRRPTSLAEIMLGTTDAYAVDGSIRVTQVTQPDRSTAYVVATPGTQSWGPTTGSNTFDLTGNLVAMSGQQSAAMQAVQEAMSQAQIPPDAPVMLVGHSQGGIITTALLEDPAFTSRYDITHSLTYGAPVDTFDTDPSVLRLDLQHASDAVPRLDLGDSLYDPLVPLVPLPNLDQLAHGNGPGATTVTLPDPAGPLDLAGNHSHAAYADSVAASQDPAVAAYEASLAAFLAQDGAVVTGTDYEVGRED</sequence>
<dbReference type="Gene3D" id="3.40.50.1820">
    <property type="entry name" value="alpha/beta hydrolase"/>
    <property type="match status" value="1"/>
</dbReference>
<protein>
    <recommendedName>
        <fullName evidence="4">Alpha/beta hydrolase</fullName>
    </recommendedName>
</protein>
<feature type="region of interest" description="Disordered" evidence="1">
    <location>
        <begin position="77"/>
        <end position="104"/>
    </location>
</feature>